<name>A0A3G4ZQI6_9VIRU</name>
<reference evidence="1" key="1">
    <citation type="submission" date="2018-10" db="EMBL/GenBank/DDBJ databases">
        <title>Hidden diversity of soil giant viruses.</title>
        <authorList>
            <person name="Schulz F."/>
            <person name="Alteio L."/>
            <person name="Goudeau D."/>
            <person name="Ryan E.M."/>
            <person name="Malmstrom R.R."/>
            <person name="Blanchard J."/>
            <person name="Woyke T."/>
        </authorList>
    </citation>
    <scope>NUCLEOTIDE SEQUENCE</scope>
    <source>
        <strain evidence="1">TEV1</strain>
    </source>
</reference>
<protein>
    <submittedName>
        <fullName evidence="1">Uncharacterized protein</fullName>
    </submittedName>
</protein>
<evidence type="ECO:0000313" key="1">
    <source>
        <dbReference type="EMBL" id="AYV75873.1"/>
    </source>
</evidence>
<gene>
    <name evidence="1" type="ORF">Terrestrivirus3_142</name>
</gene>
<proteinExistence type="predicted"/>
<dbReference type="EMBL" id="MK071981">
    <property type="protein sequence ID" value="AYV75873.1"/>
    <property type="molecule type" value="Genomic_DNA"/>
</dbReference>
<organism evidence="1">
    <name type="scientific">Terrestrivirus sp</name>
    <dbReference type="NCBI Taxonomy" id="2487775"/>
    <lineage>
        <taxon>Viruses</taxon>
        <taxon>Varidnaviria</taxon>
        <taxon>Bamfordvirae</taxon>
        <taxon>Nucleocytoviricota</taxon>
        <taxon>Megaviricetes</taxon>
        <taxon>Imitervirales</taxon>
        <taxon>Mimiviridae</taxon>
        <taxon>Klosneuvirinae</taxon>
    </lineage>
</organism>
<accession>A0A3G4ZQI6</accession>
<sequence length="88" mass="10288">MESREAMITPIVLVSDDYCIVKQNTDQDSDPNKQITIDNMRRFFVMTKDLPQELQILIVSIMFGVNKYGLNGDLVTQYSKKIFYEFNK</sequence>